<name>A0A291ATT8_9VIRU</name>
<dbReference type="RefSeq" id="YP_009430150.1">
    <property type="nucleotide sequence ID" value="NC_022098.1"/>
</dbReference>
<feature type="compositionally biased region" description="Acidic residues" evidence="1">
    <location>
        <begin position="307"/>
        <end position="338"/>
    </location>
</feature>
<feature type="compositionally biased region" description="Acidic residues" evidence="1">
    <location>
        <begin position="252"/>
        <end position="280"/>
    </location>
</feature>
<reference evidence="2 3" key="1">
    <citation type="journal article" date="2013" name="Science">
        <title>Pandoraviruses: amoeba viruses with genomes up to 2.5 Mb reaching that of parasitic eukaryotes.</title>
        <authorList>
            <person name="Philippe N."/>
            <person name="Legendre M."/>
            <person name="Doutre G."/>
            <person name="Coute Y."/>
            <person name="Poirot O."/>
            <person name="Lescot M."/>
            <person name="Arslan D."/>
            <person name="Seltzer V."/>
            <person name="Bertaux L."/>
            <person name="Bruley C."/>
            <person name="Garin J."/>
            <person name="Claverie J.M."/>
            <person name="Abergel C."/>
        </authorList>
    </citation>
    <scope>NUCLEOTIDE SEQUENCE [LARGE SCALE GENOMIC DNA]</scope>
</reference>
<proteinExistence type="predicted"/>
<dbReference type="GeneID" id="34568421"/>
<feature type="compositionally biased region" description="Basic and acidic residues" evidence="1">
    <location>
        <begin position="238"/>
        <end position="251"/>
    </location>
</feature>
<accession>A0A291ATT8</accession>
<sequence length="375" mass="41628">MATTRTTTTVCPGDDDDGVMCDFFQKEKSPRVPGRPKRKRATAAANRGCKADAQSSRQEAGTRRTRPRHRRHSVATDEPTEGCPWTDADQAPTVWALVVECMLAGVAALDRSGFDDGAQKTCWRVARALTLLGSACRFLYDCIGGIGVRFDVLLAVDAEDTLAAGRDTSTHLLWCALARKSTPPRRDVLDTDGNLYHHMYRLVQCEMRSGHLCTATLSALARVGSLSVPAGAGGGADDADRKEATRRRVQDSDQDDTDDEEDDRCSDGGQSDDTDGDDEIQSQNRPYKSRVEMPHYEDTWDMLEWEETESDKDQDNDCSNDEDHDLSNNDDDDDDMHEDQEAVLCKSGTHHGEWTFTVFNHYRNGLFLTGVKVEP</sequence>
<gene>
    <name evidence="2" type="ORF">psal_cds_1382</name>
</gene>
<dbReference type="EMBL" id="KC977571">
    <property type="protein sequence ID" value="ATE82311.1"/>
    <property type="molecule type" value="Genomic_DNA"/>
</dbReference>
<keyword evidence="3" id="KW-1185">Reference proteome</keyword>
<feature type="region of interest" description="Disordered" evidence="1">
    <location>
        <begin position="25"/>
        <end position="85"/>
    </location>
</feature>
<evidence type="ECO:0000313" key="3">
    <source>
        <dbReference type="Proteomes" id="UP000204584"/>
    </source>
</evidence>
<feature type="region of interest" description="Disordered" evidence="1">
    <location>
        <begin position="227"/>
        <end position="293"/>
    </location>
</feature>
<evidence type="ECO:0000313" key="2">
    <source>
        <dbReference type="EMBL" id="ATE82311.1"/>
    </source>
</evidence>
<protein>
    <submittedName>
        <fullName evidence="2">Uncharacterized protein</fullName>
    </submittedName>
</protein>
<dbReference type="Proteomes" id="UP000204584">
    <property type="component" value="Segment"/>
</dbReference>
<evidence type="ECO:0000256" key="1">
    <source>
        <dbReference type="SAM" id="MobiDB-lite"/>
    </source>
</evidence>
<feature type="compositionally biased region" description="Basic residues" evidence="1">
    <location>
        <begin position="63"/>
        <end position="73"/>
    </location>
</feature>
<feature type="region of interest" description="Disordered" evidence="1">
    <location>
        <begin position="307"/>
        <end position="340"/>
    </location>
</feature>
<dbReference type="KEGG" id="vg:34568421"/>
<organism evidence="2 3">
    <name type="scientific">Pandoravirus salinus</name>
    <dbReference type="NCBI Taxonomy" id="1349410"/>
    <lineage>
        <taxon>Viruses</taxon>
        <taxon>Pandoravirus</taxon>
    </lineage>
</organism>